<name>A0ACC2KWF6_PERAE</name>
<dbReference type="EMBL" id="CM056819">
    <property type="protein sequence ID" value="KAJ8625428.1"/>
    <property type="molecule type" value="Genomic_DNA"/>
</dbReference>
<comment type="caution">
    <text evidence="1">The sequence shown here is derived from an EMBL/GenBank/DDBJ whole genome shotgun (WGS) entry which is preliminary data.</text>
</comment>
<protein>
    <submittedName>
        <fullName evidence="1">Uncharacterized protein</fullName>
    </submittedName>
</protein>
<gene>
    <name evidence="1" type="ORF">MRB53_033958</name>
</gene>
<keyword evidence="2" id="KW-1185">Reference proteome</keyword>
<sequence>MDTWAHALQQQEREQEQEQEYQNICNALLKQIEYYFSDDNLVKDNFLRSKMDGEGWVFVDVISTFPRVKLWTDDERLILKALQPSTVVEVQGNKMRRRGSWMVWISSNGSSSSKSPTPHTQVSIMKNLKLDGDSKAEPC</sequence>
<accession>A0ACC2KWF6</accession>
<evidence type="ECO:0000313" key="1">
    <source>
        <dbReference type="EMBL" id="KAJ8625428.1"/>
    </source>
</evidence>
<proteinExistence type="predicted"/>
<organism evidence="1 2">
    <name type="scientific">Persea americana</name>
    <name type="common">Avocado</name>
    <dbReference type="NCBI Taxonomy" id="3435"/>
    <lineage>
        <taxon>Eukaryota</taxon>
        <taxon>Viridiplantae</taxon>
        <taxon>Streptophyta</taxon>
        <taxon>Embryophyta</taxon>
        <taxon>Tracheophyta</taxon>
        <taxon>Spermatophyta</taxon>
        <taxon>Magnoliopsida</taxon>
        <taxon>Magnoliidae</taxon>
        <taxon>Laurales</taxon>
        <taxon>Lauraceae</taxon>
        <taxon>Persea</taxon>
    </lineage>
</organism>
<reference evidence="1 2" key="1">
    <citation type="journal article" date="2022" name="Hortic Res">
        <title>A haplotype resolved chromosomal level avocado genome allows analysis of novel avocado genes.</title>
        <authorList>
            <person name="Nath O."/>
            <person name="Fletcher S.J."/>
            <person name="Hayward A."/>
            <person name="Shaw L.M."/>
            <person name="Masouleh A.K."/>
            <person name="Furtado A."/>
            <person name="Henry R.J."/>
            <person name="Mitter N."/>
        </authorList>
    </citation>
    <scope>NUCLEOTIDE SEQUENCE [LARGE SCALE GENOMIC DNA]</scope>
    <source>
        <strain evidence="2">cv. Hass</strain>
    </source>
</reference>
<evidence type="ECO:0000313" key="2">
    <source>
        <dbReference type="Proteomes" id="UP001234297"/>
    </source>
</evidence>
<dbReference type="Proteomes" id="UP001234297">
    <property type="component" value="Chromosome 11"/>
</dbReference>